<organism evidence="5 6">
    <name type="scientific">Anaerococcus kampingae</name>
    <dbReference type="NCBI Taxonomy" id="3115614"/>
    <lineage>
        <taxon>Bacteria</taxon>
        <taxon>Bacillati</taxon>
        <taxon>Bacillota</taxon>
        <taxon>Tissierellia</taxon>
        <taxon>Tissierellales</taxon>
        <taxon>Peptoniphilaceae</taxon>
        <taxon>Anaerococcus</taxon>
    </lineage>
</organism>
<dbReference type="InterPro" id="IPR015424">
    <property type="entry name" value="PyrdxlP-dep_Trfase"/>
</dbReference>
<evidence type="ECO:0000256" key="1">
    <source>
        <dbReference type="ARBA" id="ARBA00001933"/>
    </source>
</evidence>
<dbReference type="InterPro" id="IPR000277">
    <property type="entry name" value="Cys/Met-Metab_PyrdxlP-dep_enz"/>
</dbReference>
<dbReference type="PIRSF" id="PIRSF001434">
    <property type="entry name" value="CGS"/>
    <property type="match status" value="1"/>
</dbReference>
<evidence type="ECO:0000256" key="3">
    <source>
        <dbReference type="ARBA" id="ARBA00022898"/>
    </source>
</evidence>
<dbReference type="Pfam" id="PF01053">
    <property type="entry name" value="Cys_Met_Meta_PP"/>
    <property type="match status" value="1"/>
</dbReference>
<dbReference type="RefSeq" id="WP_410035836.1">
    <property type="nucleotide sequence ID" value="NZ_JBGMEF010000029.1"/>
</dbReference>
<comment type="cofactor">
    <cofactor evidence="1 4">
        <name>pyridoxal 5'-phosphate</name>
        <dbReference type="ChEBI" id="CHEBI:597326"/>
    </cofactor>
</comment>
<accession>A0ABW9MER3</accession>
<name>A0ABW9MER3_9FIRM</name>
<dbReference type="CDD" id="cd00614">
    <property type="entry name" value="CGS_like"/>
    <property type="match status" value="1"/>
</dbReference>
<comment type="similarity">
    <text evidence="2 4">Belongs to the trans-sulfuration enzymes family.</text>
</comment>
<dbReference type="InterPro" id="IPR015421">
    <property type="entry name" value="PyrdxlP-dep_Trfase_major"/>
</dbReference>
<dbReference type="Gene3D" id="3.90.1150.10">
    <property type="entry name" value="Aspartate Aminotransferase, domain 1"/>
    <property type="match status" value="1"/>
</dbReference>
<dbReference type="NCBIfam" id="TIGR01326">
    <property type="entry name" value="OAH_OAS_sulfhy"/>
    <property type="match status" value="1"/>
</dbReference>
<dbReference type="Gene3D" id="3.40.640.10">
    <property type="entry name" value="Type I PLP-dependent aspartate aminotransferase-like (Major domain)"/>
    <property type="match status" value="1"/>
</dbReference>
<evidence type="ECO:0000313" key="6">
    <source>
        <dbReference type="Proteomes" id="UP001637994"/>
    </source>
</evidence>
<dbReference type="InterPro" id="IPR015422">
    <property type="entry name" value="PyrdxlP-dep_Trfase_small"/>
</dbReference>
<dbReference type="PANTHER" id="PTHR43797">
    <property type="entry name" value="HOMOCYSTEINE/CYSTEINE SYNTHASE"/>
    <property type="match status" value="1"/>
</dbReference>
<gene>
    <name evidence="5" type="ORF">ACCQ42_07740</name>
</gene>
<evidence type="ECO:0000256" key="4">
    <source>
        <dbReference type="RuleBase" id="RU362118"/>
    </source>
</evidence>
<dbReference type="PANTHER" id="PTHR43797:SF3">
    <property type="entry name" value="O-ACETYLHOMOSERINE SULFHYDRYLASE"/>
    <property type="match status" value="1"/>
</dbReference>
<evidence type="ECO:0000313" key="5">
    <source>
        <dbReference type="EMBL" id="MFO3667660.1"/>
    </source>
</evidence>
<reference evidence="5 6" key="1">
    <citation type="journal article" date="2025" name="Anaerobe">
        <title>Description of Anaerococcus kampingiae sp. nov., Anaerococcus groningensis sp. nov., Anaerococcus martiniensis sp. nov., and Anaerococcus cruorum sp. nov., isolated from human clinical specimens.</title>
        <authorList>
            <person name="Boiten K.E."/>
            <person name="Meijer J."/>
            <person name="van Wezel E.M."/>
            <person name="Veloo A.C.M."/>
        </authorList>
    </citation>
    <scope>NUCLEOTIDE SEQUENCE [LARGE SCALE GENOMIC DNA]</scope>
    <source>
        <strain evidence="5 6">ENR0874</strain>
    </source>
</reference>
<evidence type="ECO:0000256" key="2">
    <source>
        <dbReference type="ARBA" id="ARBA00009077"/>
    </source>
</evidence>
<sequence length="430" mass="46298">MTDKRKENIDTLCLRAGYEIENGGANIPPISQSTTFKYNSTKEVADLFDLKEAGFFYTRLGNPTVDALEKRLAALDGGVAAVATGSGQAANLLAITNIAGAGDHVIALNNIYGGTYNLIGTTLKNFGIEATFVPCNDIDALKAAIKDNTKLIFGESLTNPKADVLDIEKYAQVAHENNIPLILDNTLATPALLRPIEHGCDIVTYSSSKYLDGHAAAMGGIIVDSGNFDWKKGDFKVLTEKDESYHGLVFTDHFGKAAYAARLRTVGLRDLGTIQSPFNAYLTLLGLDTLALRMERHSQNALAVAEFLEDSPYVDRVSYPFLKSSASYDLAQKYLSGGAGVLSFEIKGGKDAAVKFIDSLKLVRLAVHVADVRSLALHPASSTHRQLSDEDLESVGISPSLIRLSIGIEHIDDIIADLGQALEKACSKED</sequence>
<protein>
    <submittedName>
        <fullName evidence="5">O-acetylhomoserine aminocarboxypropyltransferase/cysteine synthase family protein</fullName>
    </submittedName>
</protein>
<comment type="caution">
    <text evidence="5">The sequence shown here is derived from an EMBL/GenBank/DDBJ whole genome shotgun (WGS) entry which is preliminary data.</text>
</comment>
<dbReference type="InterPro" id="IPR006235">
    <property type="entry name" value="OAc-hSer/O-AcSer_sulfhydrylase"/>
</dbReference>
<dbReference type="SUPFAM" id="SSF53383">
    <property type="entry name" value="PLP-dependent transferases"/>
    <property type="match status" value="1"/>
</dbReference>
<keyword evidence="6" id="KW-1185">Reference proteome</keyword>
<dbReference type="EMBL" id="JBGMEF010000029">
    <property type="protein sequence ID" value="MFO3667660.1"/>
    <property type="molecule type" value="Genomic_DNA"/>
</dbReference>
<proteinExistence type="inferred from homology"/>
<keyword evidence="3 4" id="KW-0663">Pyridoxal phosphate</keyword>
<dbReference type="Proteomes" id="UP001637994">
    <property type="component" value="Unassembled WGS sequence"/>
</dbReference>